<evidence type="ECO:0000256" key="4">
    <source>
        <dbReference type="ARBA" id="ARBA00022741"/>
    </source>
</evidence>
<dbReference type="Pfam" id="PF10396">
    <property type="entry name" value="TrmE_N"/>
    <property type="match status" value="1"/>
</dbReference>
<dbReference type="NCBIfam" id="NF003661">
    <property type="entry name" value="PRK05291.1-3"/>
    <property type="match status" value="1"/>
</dbReference>
<keyword evidence="9" id="KW-1185">Reference proteome</keyword>
<name>A0A4Y7T5K5_COPMI</name>
<organism evidence="8 9">
    <name type="scientific">Coprinellus micaceus</name>
    <name type="common">Glistening ink-cap mushroom</name>
    <name type="synonym">Coprinus micaceus</name>
    <dbReference type="NCBI Taxonomy" id="71717"/>
    <lineage>
        <taxon>Eukaryota</taxon>
        <taxon>Fungi</taxon>
        <taxon>Dikarya</taxon>
        <taxon>Basidiomycota</taxon>
        <taxon>Agaricomycotina</taxon>
        <taxon>Agaricomycetes</taxon>
        <taxon>Agaricomycetidae</taxon>
        <taxon>Agaricales</taxon>
        <taxon>Agaricineae</taxon>
        <taxon>Psathyrellaceae</taxon>
        <taxon>Coprinellus</taxon>
    </lineage>
</organism>
<dbReference type="GO" id="GO:0002098">
    <property type="term" value="P:tRNA wobble uridine modification"/>
    <property type="evidence" value="ECO:0007669"/>
    <property type="project" value="TreeGrafter"/>
</dbReference>
<protein>
    <submittedName>
        <fullName evidence="8">tRNA modification GTPase TrmE</fullName>
    </submittedName>
</protein>
<dbReference type="Gene3D" id="3.30.1360.120">
    <property type="entry name" value="Probable tRNA modification gtpase trme, domain 1"/>
    <property type="match status" value="1"/>
</dbReference>
<gene>
    <name evidence="8" type="ORF">FA13DRAFT_643674</name>
</gene>
<evidence type="ECO:0000256" key="2">
    <source>
        <dbReference type="ARBA" id="ARBA00011043"/>
    </source>
</evidence>
<dbReference type="Proteomes" id="UP000298030">
    <property type="component" value="Unassembled WGS sequence"/>
</dbReference>
<dbReference type="GO" id="GO:0005739">
    <property type="term" value="C:mitochondrion"/>
    <property type="evidence" value="ECO:0007669"/>
    <property type="project" value="UniProtKB-SubCell"/>
</dbReference>
<evidence type="ECO:0000313" key="8">
    <source>
        <dbReference type="EMBL" id="TEB29453.1"/>
    </source>
</evidence>
<dbReference type="SUPFAM" id="SSF52540">
    <property type="entry name" value="P-loop containing nucleoside triphosphate hydrolases"/>
    <property type="match status" value="1"/>
</dbReference>
<dbReference type="HAMAP" id="MF_00379">
    <property type="entry name" value="GTPase_MnmE"/>
    <property type="match status" value="1"/>
</dbReference>
<evidence type="ECO:0000256" key="5">
    <source>
        <dbReference type="ARBA" id="ARBA00023134"/>
    </source>
</evidence>
<dbReference type="InterPro" id="IPR004520">
    <property type="entry name" value="GTPase_MnmE"/>
</dbReference>
<evidence type="ECO:0000256" key="3">
    <source>
        <dbReference type="ARBA" id="ARBA00022694"/>
    </source>
</evidence>
<dbReference type="InterPro" id="IPR018948">
    <property type="entry name" value="GTP-bd_TrmE_N"/>
</dbReference>
<feature type="region of interest" description="Disordered" evidence="6">
    <location>
        <begin position="33"/>
        <end position="68"/>
    </location>
</feature>
<dbReference type="InterPro" id="IPR006073">
    <property type="entry name" value="GTP-bd"/>
</dbReference>
<dbReference type="Pfam" id="PF01926">
    <property type="entry name" value="MMR_HSR1"/>
    <property type="match status" value="1"/>
</dbReference>
<dbReference type="InterPro" id="IPR005225">
    <property type="entry name" value="Small_GTP-bd"/>
</dbReference>
<dbReference type="Gene3D" id="1.20.120.430">
    <property type="entry name" value="tRNA modification GTPase MnmE domain 2"/>
    <property type="match status" value="1"/>
</dbReference>
<dbReference type="CDD" id="cd14858">
    <property type="entry name" value="TrmE_N"/>
    <property type="match status" value="1"/>
</dbReference>
<dbReference type="GO" id="GO:0005525">
    <property type="term" value="F:GTP binding"/>
    <property type="evidence" value="ECO:0007669"/>
    <property type="project" value="UniProtKB-KW"/>
</dbReference>
<dbReference type="Gene3D" id="3.40.50.300">
    <property type="entry name" value="P-loop containing nucleotide triphosphate hydrolases"/>
    <property type="match status" value="1"/>
</dbReference>
<accession>A0A4Y7T5K5</accession>
<dbReference type="Pfam" id="PF12631">
    <property type="entry name" value="MnmE_helical"/>
    <property type="match status" value="1"/>
</dbReference>
<dbReference type="PANTHER" id="PTHR42714">
    <property type="entry name" value="TRNA MODIFICATION GTPASE GTPBP3"/>
    <property type="match status" value="1"/>
</dbReference>
<evidence type="ECO:0000256" key="6">
    <source>
        <dbReference type="SAM" id="MobiDB-lite"/>
    </source>
</evidence>
<keyword evidence="3" id="KW-0819">tRNA processing</keyword>
<keyword evidence="4" id="KW-0547">Nucleotide-binding</keyword>
<dbReference type="PANTHER" id="PTHR42714:SF2">
    <property type="entry name" value="TRNA MODIFICATION GTPASE GTPBP3, MITOCHONDRIAL"/>
    <property type="match status" value="1"/>
</dbReference>
<dbReference type="FunFam" id="3.30.1360.120:FF:000007">
    <property type="entry name" value="tRNA modification GTPase GTPBP3, mitochondrial"/>
    <property type="match status" value="1"/>
</dbReference>
<evidence type="ECO:0000313" key="9">
    <source>
        <dbReference type="Proteomes" id="UP000298030"/>
    </source>
</evidence>
<dbReference type="SUPFAM" id="SSF116878">
    <property type="entry name" value="TrmE connector domain"/>
    <property type="match status" value="1"/>
</dbReference>
<comment type="caution">
    <text evidence="8">The sequence shown here is derived from an EMBL/GenBank/DDBJ whole genome shotgun (WGS) entry which is preliminary data.</text>
</comment>
<dbReference type="PROSITE" id="PS51709">
    <property type="entry name" value="G_TRME"/>
    <property type="match status" value="1"/>
</dbReference>
<dbReference type="OrthoDB" id="188276at2759"/>
<dbReference type="AlphaFoldDB" id="A0A4Y7T5K5"/>
<keyword evidence="5" id="KW-0342">GTP-binding</keyword>
<dbReference type="GO" id="GO:0030488">
    <property type="term" value="P:tRNA methylation"/>
    <property type="evidence" value="ECO:0007669"/>
    <property type="project" value="TreeGrafter"/>
</dbReference>
<dbReference type="InterPro" id="IPR025867">
    <property type="entry name" value="MnmE_helical"/>
</dbReference>
<dbReference type="InterPro" id="IPR031168">
    <property type="entry name" value="G_TrmE"/>
</dbReference>
<dbReference type="NCBIfam" id="TIGR00231">
    <property type="entry name" value="small_GTP"/>
    <property type="match status" value="1"/>
</dbReference>
<feature type="domain" description="TrmE-type G" evidence="7">
    <location>
        <begin position="301"/>
        <end position="487"/>
    </location>
</feature>
<dbReference type="InterPro" id="IPR027266">
    <property type="entry name" value="TrmE/GcvT-like"/>
</dbReference>
<proteinExistence type="inferred from homology"/>
<comment type="subcellular location">
    <subcellularLocation>
        <location evidence="1">Mitochondrion</location>
    </subcellularLocation>
</comment>
<dbReference type="CDD" id="cd04164">
    <property type="entry name" value="trmE"/>
    <property type="match status" value="1"/>
</dbReference>
<dbReference type="InterPro" id="IPR027368">
    <property type="entry name" value="MnmE_dom2"/>
</dbReference>
<dbReference type="EMBL" id="QPFP01000027">
    <property type="protein sequence ID" value="TEB29453.1"/>
    <property type="molecule type" value="Genomic_DNA"/>
</dbReference>
<evidence type="ECO:0000259" key="7">
    <source>
        <dbReference type="PROSITE" id="PS51709"/>
    </source>
</evidence>
<reference evidence="8 9" key="1">
    <citation type="journal article" date="2019" name="Nat. Ecol. Evol.">
        <title>Megaphylogeny resolves global patterns of mushroom evolution.</title>
        <authorList>
            <person name="Varga T."/>
            <person name="Krizsan K."/>
            <person name="Foldi C."/>
            <person name="Dima B."/>
            <person name="Sanchez-Garcia M."/>
            <person name="Sanchez-Ramirez S."/>
            <person name="Szollosi G.J."/>
            <person name="Szarkandi J.G."/>
            <person name="Papp V."/>
            <person name="Albert L."/>
            <person name="Andreopoulos W."/>
            <person name="Angelini C."/>
            <person name="Antonin V."/>
            <person name="Barry K.W."/>
            <person name="Bougher N.L."/>
            <person name="Buchanan P."/>
            <person name="Buyck B."/>
            <person name="Bense V."/>
            <person name="Catcheside P."/>
            <person name="Chovatia M."/>
            <person name="Cooper J."/>
            <person name="Damon W."/>
            <person name="Desjardin D."/>
            <person name="Finy P."/>
            <person name="Geml J."/>
            <person name="Haridas S."/>
            <person name="Hughes K."/>
            <person name="Justo A."/>
            <person name="Karasinski D."/>
            <person name="Kautmanova I."/>
            <person name="Kiss B."/>
            <person name="Kocsube S."/>
            <person name="Kotiranta H."/>
            <person name="LaButti K.M."/>
            <person name="Lechner B.E."/>
            <person name="Liimatainen K."/>
            <person name="Lipzen A."/>
            <person name="Lukacs Z."/>
            <person name="Mihaltcheva S."/>
            <person name="Morgado L.N."/>
            <person name="Niskanen T."/>
            <person name="Noordeloos M.E."/>
            <person name="Ohm R.A."/>
            <person name="Ortiz-Santana B."/>
            <person name="Ovrebo C."/>
            <person name="Racz N."/>
            <person name="Riley R."/>
            <person name="Savchenko A."/>
            <person name="Shiryaev A."/>
            <person name="Soop K."/>
            <person name="Spirin V."/>
            <person name="Szebenyi C."/>
            <person name="Tomsovsky M."/>
            <person name="Tulloss R.E."/>
            <person name="Uehling J."/>
            <person name="Grigoriev I.V."/>
            <person name="Vagvolgyi C."/>
            <person name="Papp T."/>
            <person name="Martin F.M."/>
            <person name="Miettinen O."/>
            <person name="Hibbett D.S."/>
            <person name="Nagy L.G."/>
        </authorList>
    </citation>
    <scope>NUCLEOTIDE SEQUENCE [LARGE SCALE GENOMIC DNA]</scope>
    <source>
        <strain evidence="8 9">FP101781</strain>
    </source>
</reference>
<comment type="similarity">
    <text evidence="2">Belongs to the TRAFAC class TrmE-Era-EngA-EngB-Septin-like GTPase superfamily. TrmE GTPase family.</text>
</comment>
<dbReference type="InterPro" id="IPR027417">
    <property type="entry name" value="P-loop_NTPase"/>
</dbReference>
<evidence type="ECO:0000256" key="1">
    <source>
        <dbReference type="ARBA" id="ARBA00004173"/>
    </source>
</evidence>
<dbReference type="GO" id="GO:0003924">
    <property type="term" value="F:GTPase activity"/>
    <property type="evidence" value="ECO:0007669"/>
    <property type="project" value="InterPro"/>
</dbReference>
<sequence length="571" mass="62117">MFQRLSRQCPPHKRLAGPRKLFLTAPRPYSSLNAASTLKSEPRRATSRSSLAPGIRSPTRPRFIHNDALPRSDAQKSTIYALSTPPGRGGVGVVRISGPDALKEVWGRMVKPYAGSTSKDLLNPTPWKLYRCRVVHPSTGETIDDGLAVYFKGPKSFTSEDVVELHLHSGRAVIAAALSALSTLPTLRSAEPGEFTRRAYLNGRLDLTQAEGLKDLIDAETEGQRKVAVRAAEGSVRQKFDELRKGVISALAKVEALIDFGEGEEIEEGVYEDAKQGVRRILDTVQGYLHDHRRGELLRSGIRLAIFGPPNAGKSSLLNFLAQREAAIVTPIPGTTRDVMELTLDIGGLPVIIADTAGLRKTEDVVEKIGVERARQAVQNADISICVLSLPDLLEPPKTGTSKDLEHWRELVSPDTYCLFNKSDLLKTSPEIDTEALRMALVPSSPPSSGKENSGNQIMAWRASLIAGSGADEFLTGFSDALKRQFGLSDSTPGSSSSPEVNPIVITRSRHRDHLQSASRHLEMFLEYGPDDVVFAAEELRYAATAIGKVTGAIGVEDILDAVFRDFCIGK</sequence>
<dbReference type="STRING" id="71717.A0A4Y7T5K5"/>